<evidence type="ECO:0000313" key="3">
    <source>
        <dbReference type="EMBL" id="MDQ2093584.1"/>
    </source>
</evidence>
<dbReference type="PANTHER" id="PTHR43540">
    <property type="entry name" value="PEROXYUREIDOACRYLATE/UREIDOACRYLATE AMIDOHYDROLASE-RELATED"/>
    <property type="match status" value="1"/>
</dbReference>
<name>A0AAJ1U5V6_9RHOB</name>
<proteinExistence type="predicted"/>
<feature type="domain" description="Isochorismatase-like" evidence="2">
    <location>
        <begin position="33"/>
        <end position="219"/>
    </location>
</feature>
<dbReference type="Pfam" id="PF00857">
    <property type="entry name" value="Isochorismatase"/>
    <property type="match status" value="1"/>
</dbReference>
<reference evidence="3" key="2">
    <citation type="submission" date="2023-04" db="EMBL/GenBank/DDBJ databases">
        <title>'Rhodoalgimonas zhirmunskyi' gen. nov., isolated from a red alga.</title>
        <authorList>
            <person name="Nedashkovskaya O.I."/>
            <person name="Otstavnykh N.Y."/>
            <person name="Bystritskaya E.P."/>
            <person name="Balabanova L.A."/>
            <person name="Isaeva M.P."/>
        </authorList>
    </citation>
    <scope>NUCLEOTIDE SEQUENCE</scope>
    <source>
        <strain evidence="3">10Alg 79</strain>
    </source>
</reference>
<dbReference type="Proteomes" id="UP001227162">
    <property type="component" value="Unassembled WGS sequence"/>
</dbReference>
<gene>
    <name evidence="3" type="ORF">NOI20_05635</name>
</gene>
<dbReference type="Gene3D" id="3.40.50.850">
    <property type="entry name" value="Isochorismatase-like"/>
    <property type="match status" value="1"/>
</dbReference>
<dbReference type="InterPro" id="IPR036380">
    <property type="entry name" value="Isochorismatase-like_sf"/>
</dbReference>
<dbReference type="RefSeq" id="WP_317625168.1">
    <property type="nucleotide sequence ID" value="NZ_JANFFA010000001.1"/>
</dbReference>
<dbReference type="CDD" id="cd00431">
    <property type="entry name" value="cysteine_hydrolases"/>
    <property type="match status" value="1"/>
</dbReference>
<keyword evidence="1 3" id="KW-0378">Hydrolase</keyword>
<sequence length="235" mass="25523">MHKTNLDPDIEDRIIASRGPDSTFAKHLDPATTALLVIDLQNGFMEPGALIEVPMARSVVDHVNSLSAALRAAGGKVAYSRYTADLSEPKPWNSFLNRFLSPEKSEAQLKEFAPGAHGHALWDGLDVQDGDYTFDKTRFSCLTPGTSPLLGWLEDNAIETVIITGTLSNCCCESTARDAFQYGYDVIFVTDANATVTDDEHRATLHNMGMLFAELADTETVCNVLAPELAIAETA</sequence>
<evidence type="ECO:0000259" key="2">
    <source>
        <dbReference type="Pfam" id="PF00857"/>
    </source>
</evidence>
<dbReference type="AlphaFoldDB" id="A0AAJ1U5V6"/>
<organism evidence="3 4">
    <name type="scientific">Rhodalgimonas zhirmunskyi</name>
    <dbReference type="NCBI Taxonomy" id="2964767"/>
    <lineage>
        <taxon>Bacteria</taxon>
        <taxon>Pseudomonadati</taxon>
        <taxon>Pseudomonadota</taxon>
        <taxon>Alphaproteobacteria</taxon>
        <taxon>Rhodobacterales</taxon>
        <taxon>Roseobacteraceae</taxon>
        <taxon>Rhodalgimonas</taxon>
    </lineage>
</organism>
<reference evidence="3" key="1">
    <citation type="submission" date="2022-07" db="EMBL/GenBank/DDBJ databases">
        <authorList>
            <person name="Otstavnykh N."/>
            <person name="Isaeva M."/>
            <person name="Bystritskaya E."/>
        </authorList>
    </citation>
    <scope>NUCLEOTIDE SEQUENCE</scope>
    <source>
        <strain evidence="3">10Alg 79</strain>
    </source>
</reference>
<keyword evidence="4" id="KW-1185">Reference proteome</keyword>
<dbReference type="GO" id="GO:0016787">
    <property type="term" value="F:hydrolase activity"/>
    <property type="evidence" value="ECO:0007669"/>
    <property type="project" value="UniProtKB-KW"/>
</dbReference>
<accession>A0AAJ1U5V6</accession>
<evidence type="ECO:0000256" key="1">
    <source>
        <dbReference type="ARBA" id="ARBA00022801"/>
    </source>
</evidence>
<dbReference type="EMBL" id="JANFFA010000001">
    <property type="protein sequence ID" value="MDQ2093584.1"/>
    <property type="molecule type" value="Genomic_DNA"/>
</dbReference>
<comment type="caution">
    <text evidence="3">The sequence shown here is derived from an EMBL/GenBank/DDBJ whole genome shotgun (WGS) entry which is preliminary data.</text>
</comment>
<dbReference type="PANTHER" id="PTHR43540:SF6">
    <property type="entry name" value="ISOCHORISMATASE-LIKE DOMAIN-CONTAINING PROTEIN"/>
    <property type="match status" value="1"/>
</dbReference>
<evidence type="ECO:0000313" key="4">
    <source>
        <dbReference type="Proteomes" id="UP001227162"/>
    </source>
</evidence>
<protein>
    <submittedName>
        <fullName evidence="3">Cysteine hydrolase</fullName>
    </submittedName>
</protein>
<dbReference type="InterPro" id="IPR050272">
    <property type="entry name" value="Isochorismatase-like_hydrls"/>
</dbReference>
<dbReference type="SUPFAM" id="SSF52499">
    <property type="entry name" value="Isochorismatase-like hydrolases"/>
    <property type="match status" value="1"/>
</dbReference>
<dbReference type="InterPro" id="IPR000868">
    <property type="entry name" value="Isochorismatase-like_dom"/>
</dbReference>